<reference evidence="3" key="1">
    <citation type="submission" date="2016-10" db="EMBL/GenBank/DDBJ databases">
        <authorList>
            <person name="Varghese N."/>
            <person name="Submissions S."/>
        </authorList>
    </citation>
    <scope>NUCLEOTIDE SEQUENCE [LARGE SCALE GENOMIC DNA]</scope>
    <source>
        <strain evidence="3">CGMCC 1.7715</strain>
    </source>
</reference>
<gene>
    <name evidence="2" type="ORF">SAMN04488060_1333</name>
</gene>
<evidence type="ECO:0000313" key="3">
    <source>
        <dbReference type="Proteomes" id="UP000199331"/>
    </source>
</evidence>
<sequence>MALRSFKLRLHVLGSKLHKWLAIFVGVQVLLWMITGALMSFLDIEEVRSEHVVSRAPEVLPADAVMPQWLDSSEGVVSLATRAVGGRAVTEVRRDDGSVTLRDPDSGMLLSPLPAASARAIARRAWTGPSTTIATTRLIEDAVGTEFRGPFPAWQITYGDEDNTRVYIDASSGSVLAARSDTWRLFDFIWGLHIMDWTQRDRINSWWLLLFGIGGTIIAVSGFVLLANRFPRIRRRAKHVPNAP</sequence>
<dbReference type="AlphaFoldDB" id="A0A1I5MH47"/>
<organism evidence="2 3">
    <name type="scientific">Qipengyuania nanhaisediminis</name>
    <dbReference type="NCBI Taxonomy" id="604088"/>
    <lineage>
        <taxon>Bacteria</taxon>
        <taxon>Pseudomonadati</taxon>
        <taxon>Pseudomonadota</taxon>
        <taxon>Alphaproteobacteria</taxon>
        <taxon>Sphingomonadales</taxon>
        <taxon>Erythrobacteraceae</taxon>
        <taxon>Qipengyuania</taxon>
    </lineage>
</organism>
<keyword evidence="3" id="KW-1185">Reference proteome</keyword>
<protein>
    <submittedName>
        <fullName evidence="2">PepSY-associated TM helix</fullName>
    </submittedName>
</protein>
<name>A0A1I5MH47_9SPHN</name>
<dbReference type="STRING" id="604088.SAMN04488060_1333"/>
<keyword evidence="1" id="KW-0472">Membrane</keyword>
<dbReference type="Proteomes" id="UP000199331">
    <property type="component" value="Unassembled WGS sequence"/>
</dbReference>
<feature type="transmembrane region" description="Helical" evidence="1">
    <location>
        <begin position="20"/>
        <end position="42"/>
    </location>
</feature>
<evidence type="ECO:0000313" key="2">
    <source>
        <dbReference type="EMBL" id="SFP08266.1"/>
    </source>
</evidence>
<dbReference type="Pfam" id="PF03929">
    <property type="entry name" value="PepSY_TM"/>
    <property type="match status" value="1"/>
</dbReference>
<feature type="transmembrane region" description="Helical" evidence="1">
    <location>
        <begin position="206"/>
        <end position="227"/>
    </location>
</feature>
<dbReference type="PANTHER" id="PTHR34219">
    <property type="entry name" value="IRON-REGULATED INNER MEMBRANE PROTEIN-RELATED"/>
    <property type="match status" value="1"/>
</dbReference>
<dbReference type="PANTHER" id="PTHR34219:SF6">
    <property type="entry name" value="BLR3280 PROTEIN"/>
    <property type="match status" value="1"/>
</dbReference>
<dbReference type="EMBL" id="FOWZ01000002">
    <property type="protein sequence ID" value="SFP08266.1"/>
    <property type="molecule type" value="Genomic_DNA"/>
</dbReference>
<proteinExistence type="predicted"/>
<keyword evidence="1" id="KW-0812">Transmembrane</keyword>
<evidence type="ECO:0000256" key="1">
    <source>
        <dbReference type="SAM" id="Phobius"/>
    </source>
</evidence>
<keyword evidence="1" id="KW-1133">Transmembrane helix</keyword>
<accession>A0A1I5MH47</accession>
<dbReference type="InterPro" id="IPR005625">
    <property type="entry name" value="PepSY-ass_TM"/>
</dbReference>
<dbReference type="RefSeq" id="WP_233994312.1">
    <property type="nucleotide sequence ID" value="NZ_FOWZ01000002.1"/>
</dbReference>